<dbReference type="Proteomes" id="UP000288805">
    <property type="component" value="Unassembled WGS sequence"/>
</dbReference>
<dbReference type="AlphaFoldDB" id="A0A438ITR2"/>
<keyword evidence="4" id="KW-0653">Protein transport</keyword>
<comment type="subcellular location">
    <subcellularLocation>
        <location evidence="1">Membrane</location>
        <topology evidence="1">Single-pass type IV membrane protein</topology>
    </subcellularLocation>
</comment>
<dbReference type="InterPro" id="IPR044766">
    <property type="entry name" value="NPSN/SNAP25-like_N_SNARE"/>
</dbReference>
<feature type="compositionally biased region" description="Gly residues" evidence="7">
    <location>
        <begin position="168"/>
        <end position="178"/>
    </location>
</feature>
<gene>
    <name evidence="9" type="primary">NPSN11_2</name>
    <name evidence="9" type="ORF">CK203_026601</name>
</gene>
<accession>A0A438ITR2</accession>
<organism evidence="9 10">
    <name type="scientific">Vitis vinifera</name>
    <name type="common">Grape</name>
    <dbReference type="NCBI Taxonomy" id="29760"/>
    <lineage>
        <taxon>Eukaryota</taxon>
        <taxon>Viridiplantae</taxon>
        <taxon>Streptophyta</taxon>
        <taxon>Embryophyta</taxon>
        <taxon>Tracheophyta</taxon>
        <taxon>Spermatophyta</taxon>
        <taxon>Magnoliopsida</taxon>
        <taxon>eudicotyledons</taxon>
        <taxon>Gunneridae</taxon>
        <taxon>Pentapetalae</taxon>
        <taxon>rosids</taxon>
        <taxon>Vitales</taxon>
        <taxon>Vitaceae</taxon>
        <taxon>Viteae</taxon>
        <taxon>Vitis</taxon>
    </lineage>
</organism>
<dbReference type="EMBL" id="QGNW01000083">
    <property type="protein sequence ID" value="RVX00133.1"/>
    <property type="molecule type" value="Genomic_DNA"/>
</dbReference>
<evidence type="ECO:0000256" key="3">
    <source>
        <dbReference type="ARBA" id="ARBA00022692"/>
    </source>
</evidence>
<feature type="transmembrane region" description="Helical" evidence="8">
    <location>
        <begin position="82"/>
        <end position="115"/>
    </location>
</feature>
<reference evidence="9 10" key="1">
    <citation type="journal article" date="2018" name="PLoS Genet.">
        <title>Population sequencing reveals clonal diversity and ancestral inbreeding in the grapevine cultivar Chardonnay.</title>
        <authorList>
            <person name="Roach M.J."/>
            <person name="Johnson D.L."/>
            <person name="Bohlmann J."/>
            <person name="van Vuuren H.J."/>
            <person name="Jones S.J."/>
            <person name="Pretorius I.S."/>
            <person name="Schmidt S.A."/>
            <person name="Borneman A.R."/>
        </authorList>
    </citation>
    <scope>NUCLEOTIDE SEQUENCE [LARGE SCALE GENOMIC DNA]</scope>
    <source>
        <strain evidence="10">cv. Chardonnay</strain>
        <tissue evidence="9">Leaf</tissue>
    </source>
</reference>
<dbReference type="CDD" id="cd15861">
    <property type="entry name" value="SNARE_SNAP25N_23N_29N_SEC9N"/>
    <property type="match status" value="1"/>
</dbReference>
<name>A0A438ITR2_VITVI</name>
<dbReference type="GO" id="GO:0031201">
    <property type="term" value="C:SNARE complex"/>
    <property type="evidence" value="ECO:0007669"/>
    <property type="project" value="InterPro"/>
</dbReference>
<evidence type="ECO:0000256" key="6">
    <source>
        <dbReference type="ARBA" id="ARBA00023136"/>
    </source>
</evidence>
<evidence type="ECO:0000256" key="7">
    <source>
        <dbReference type="SAM" id="MobiDB-lite"/>
    </source>
</evidence>
<protein>
    <submittedName>
        <fullName evidence="9">Putative plant SNARE 11</fullName>
    </submittedName>
</protein>
<keyword evidence="3 8" id="KW-0812">Transmembrane</keyword>
<evidence type="ECO:0000256" key="4">
    <source>
        <dbReference type="ARBA" id="ARBA00022927"/>
    </source>
</evidence>
<feature type="region of interest" description="Disordered" evidence="7">
    <location>
        <begin position="157"/>
        <end position="178"/>
    </location>
</feature>
<evidence type="ECO:0000313" key="10">
    <source>
        <dbReference type="Proteomes" id="UP000288805"/>
    </source>
</evidence>
<dbReference type="SUPFAM" id="SSF58038">
    <property type="entry name" value="SNARE fusion complex"/>
    <property type="match status" value="1"/>
</dbReference>
<dbReference type="GO" id="GO:0015031">
    <property type="term" value="P:protein transport"/>
    <property type="evidence" value="ECO:0007669"/>
    <property type="project" value="UniProtKB-KW"/>
</dbReference>
<sequence>MRNRNQNHSKTVVQDTVNVGTETAAALKSQHKCFNLLYVYVQTEQMSRIVNELDSIHFSIKKASQLVKEIGRQVATDRCIMALLFILVIGVIAVIIVKVGYLFTSTFLFISFLFLPVTSDDFVRVSILFLSFAYPETVGSQALVLLVRTCNEEEGKRKHREKAEGGEGELGFKGGSGG</sequence>
<evidence type="ECO:0000256" key="1">
    <source>
        <dbReference type="ARBA" id="ARBA00004211"/>
    </source>
</evidence>
<evidence type="ECO:0000256" key="8">
    <source>
        <dbReference type="SAM" id="Phobius"/>
    </source>
</evidence>
<keyword evidence="5 8" id="KW-1133">Transmembrane helix</keyword>
<proteinExistence type="predicted"/>
<evidence type="ECO:0000256" key="2">
    <source>
        <dbReference type="ARBA" id="ARBA00022448"/>
    </source>
</evidence>
<dbReference type="PANTHER" id="PTHR21230:SF27">
    <property type="entry name" value="NOVEL PLANT SNARE 11"/>
    <property type="match status" value="1"/>
</dbReference>
<keyword evidence="2" id="KW-0813">Transport</keyword>
<dbReference type="PANTHER" id="PTHR21230">
    <property type="entry name" value="VESICLE TRANSPORT V-SNARE PROTEIN VTI1-RELATED"/>
    <property type="match status" value="1"/>
</dbReference>
<keyword evidence="6 8" id="KW-0472">Membrane</keyword>
<comment type="caution">
    <text evidence="9">The sequence shown here is derived from an EMBL/GenBank/DDBJ whole genome shotgun (WGS) entry which is preliminary data.</text>
</comment>
<dbReference type="GO" id="GO:0005484">
    <property type="term" value="F:SNAP receptor activity"/>
    <property type="evidence" value="ECO:0007669"/>
    <property type="project" value="InterPro"/>
</dbReference>
<evidence type="ECO:0000256" key="5">
    <source>
        <dbReference type="ARBA" id="ARBA00022989"/>
    </source>
</evidence>
<feature type="transmembrane region" description="Helical" evidence="8">
    <location>
        <begin position="127"/>
        <end position="147"/>
    </location>
</feature>
<evidence type="ECO:0000313" key="9">
    <source>
        <dbReference type="EMBL" id="RVX00133.1"/>
    </source>
</evidence>
<dbReference type="Gene3D" id="1.20.5.110">
    <property type="match status" value="1"/>
</dbReference>